<sequence>MPYTPGKASISATQLGKMTRAAVSLTQQKTIKTRPPRRVRAHETLPKPKVARTKKSTLPKIAARGNKSQKRIDMHGRERKSTPSSDPLGYSSNTLPRPKSKSQNEGKLNSKGDKAKLRWVVDSREQLEYVASRRNELESRGTIAKRMYDRKMANNTTSINFDGFGENKIEYVSDMMRCYVDRSGIEGYERRDPFADSKKAKQLKQKLQKSNIDLGSGFGGNDAAWITDKQAGWAKVEHAKKQAGFAGRDPGQDWLNAQKLKKYLQRTTLDLDHAGAIATKDWRTDTQHRMERAQDPKYNHLRRDPFADMRKAKELKQQLQKSTVDLGTGFGGHNTAWITDKQAGWKKFEDAVKSEGFAGRNPAQDWQNAQKLKKYLQRTTLQLGFDNRYM</sequence>
<feature type="region of interest" description="Disordered" evidence="1">
    <location>
        <begin position="27"/>
        <end position="111"/>
    </location>
</feature>
<name>A0A9W7G533_9STRA</name>
<accession>A0A9W7G533</accession>
<evidence type="ECO:0000256" key="1">
    <source>
        <dbReference type="SAM" id="MobiDB-lite"/>
    </source>
</evidence>
<evidence type="ECO:0000313" key="2">
    <source>
        <dbReference type="EMBL" id="GMI33764.1"/>
    </source>
</evidence>
<comment type="caution">
    <text evidence="2">The sequence shown here is derived from an EMBL/GenBank/DDBJ whole genome shotgun (WGS) entry which is preliminary data.</text>
</comment>
<dbReference type="EMBL" id="BRYA01000832">
    <property type="protein sequence ID" value="GMI33764.1"/>
    <property type="molecule type" value="Genomic_DNA"/>
</dbReference>
<feature type="compositionally biased region" description="Basic residues" evidence="1">
    <location>
        <begin position="31"/>
        <end position="40"/>
    </location>
</feature>
<protein>
    <submittedName>
        <fullName evidence="2">Uncharacterized protein</fullName>
    </submittedName>
</protein>
<dbReference type="OrthoDB" id="188626at2759"/>
<reference evidence="3" key="1">
    <citation type="journal article" date="2023" name="Commun. Biol.">
        <title>Genome analysis of Parmales, the sister group of diatoms, reveals the evolutionary specialization of diatoms from phago-mixotrophs to photoautotrophs.</title>
        <authorList>
            <person name="Ban H."/>
            <person name="Sato S."/>
            <person name="Yoshikawa S."/>
            <person name="Yamada K."/>
            <person name="Nakamura Y."/>
            <person name="Ichinomiya M."/>
            <person name="Sato N."/>
            <person name="Blanc-Mathieu R."/>
            <person name="Endo H."/>
            <person name="Kuwata A."/>
            <person name="Ogata H."/>
        </authorList>
    </citation>
    <scope>NUCLEOTIDE SEQUENCE [LARGE SCALE GENOMIC DNA]</scope>
</reference>
<dbReference type="Proteomes" id="UP001165065">
    <property type="component" value="Unassembled WGS sequence"/>
</dbReference>
<organism evidence="2 3">
    <name type="scientific">Triparma columacea</name>
    <dbReference type="NCBI Taxonomy" id="722753"/>
    <lineage>
        <taxon>Eukaryota</taxon>
        <taxon>Sar</taxon>
        <taxon>Stramenopiles</taxon>
        <taxon>Ochrophyta</taxon>
        <taxon>Bolidophyceae</taxon>
        <taxon>Parmales</taxon>
        <taxon>Triparmaceae</taxon>
        <taxon>Triparma</taxon>
    </lineage>
</organism>
<feature type="compositionally biased region" description="Basic and acidic residues" evidence="1">
    <location>
        <begin position="102"/>
        <end position="111"/>
    </location>
</feature>
<gene>
    <name evidence="2" type="ORF">TrCOL_g11852</name>
</gene>
<evidence type="ECO:0000313" key="3">
    <source>
        <dbReference type="Proteomes" id="UP001165065"/>
    </source>
</evidence>
<keyword evidence="3" id="KW-1185">Reference proteome</keyword>
<feature type="compositionally biased region" description="Basic and acidic residues" evidence="1">
    <location>
        <begin position="70"/>
        <end position="81"/>
    </location>
</feature>
<dbReference type="AlphaFoldDB" id="A0A9W7G533"/>
<proteinExistence type="predicted"/>
<feature type="compositionally biased region" description="Polar residues" evidence="1">
    <location>
        <begin position="82"/>
        <end position="101"/>
    </location>
</feature>